<protein>
    <submittedName>
        <fullName evidence="3">Anthocyanin 5-aromatic acyltransferase</fullName>
    </submittedName>
</protein>
<name>A0A151RLL0_CAJCA</name>
<keyword evidence="4" id="KW-1185">Reference proteome</keyword>
<keyword evidence="2 3" id="KW-0012">Acyltransferase</keyword>
<reference evidence="3" key="1">
    <citation type="journal article" date="2012" name="Nat. Biotechnol.">
        <title>Draft genome sequence of pigeonpea (Cajanus cajan), an orphan legume crop of resource-poor farmers.</title>
        <authorList>
            <person name="Varshney R.K."/>
            <person name="Chen W."/>
            <person name="Li Y."/>
            <person name="Bharti A.K."/>
            <person name="Saxena R.K."/>
            <person name="Schlueter J.A."/>
            <person name="Donoghue M.T."/>
            <person name="Azam S."/>
            <person name="Fan G."/>
            <person name="Whaley A.M."/>
            <person name="Farmer A.D."/>
            <person name="Sheridan J."/>
            <person name="Iwata A."/>
            <person name="Tuteja R."/>
            <person name="Penmetsa R.V."/>
            <person name="Wu W."/>
            <person name="Upadhyaya H.D."/>
            <person name="Yang S.P."/>
            <person name="Shah T."/>
            <person name="Saxena K.B."/>
            <person name="Michael T."/>
            <person name="McCombie W.R."/>
            <person name="Yang B."/>
            <person name="Zhang G."/>
            <person name="Yang H."/>
            <person name="Wang J."/>
            <person name="Spillane C."/>
            <person name="Cook D.R."/>
            <person name="May G.D."/>
            <person name="Xu X."/>
            <person name="Jackson S.A."/>
        </authorList>
    </citation>
    <scope>NUCLEOTIDE SEQUENCE [LARGE SCALE GENOMIC DNA]</scope>
</reference>
<dbReference type="AlphaFoldDB" id="A0A151RLL0"/>
<dbReference type="InterPro" id="IPR051504">
    <property type="entry name" value="Plant_metabolite_acyltrans"/>
</dbReference>
<dbReference type="OMA" id="NCLTICH"/>
<dbReference type="STRING" id="3821.A0A151RLL0"/>
<sequence>MHDDDTFVFPLLALQVTVFPNRGLCIAITYCHVMDDRCCSHFMKTWSSICRSGGVDLTLLENSPPCFDREVLRDTKGLETIFLRDYFEARSTWKVGPIPKHGADDEDYVKATITFGRDDIESMKKWALNRWKKDDEFQAPQYLSKFVVTCAFMWVSLVKAKYRKDDDEVAEMKEEYFHFAADCRDRLEYPIPATYFGNCLTICHVALKRKDLKGEGGFMNAVKAIAKTITDMKTEPLKGAENWKELFMMFLSGRIAIVTGSPKFTVYETDFGFGKPTKVEMVHPRMCVSFAESGDKEGGLELGLVVRSEEFKYYISAAIDQGLVTLKS</sequence>
<evidence type="ECO:0000313" key="4">
    <source>
        <dbReference type="Proteomes" id="UP000075243"/>
    </source>
</evidence>
<dbReference type="GO" id="GO:0016747">
    <property type="term" value="F:acyltransferase activity, transferring groups other than amino-acyl groups"/>
    <property type="evidence" value="ECO:0007669"/>
    <property type="project" value="UniProtKB-ARBA"/>
</dbReference>
<dbReference type="InterPro" id="IPR023213">
    <property type="entry name" value="CAT-like_dom_sf"/>
</dbReference>
<organism evidence="3 4">
    <name type="scientific">Cajanus cajan</name>
    <name type="common">Pigeon pea</name>
    <name type="synonym">Cajanus indicus</name>
    <dbReference type="NCBI Taxonomy" id="3821"/>
    <lineage>
        <taxon>Eukaryota</taxon>
        <taxon>Viridiplantae</taxon>
        <taxon>Streptophyta</taxon>
        <taxon>Embryophyta</taxon>
        <taxon>Tracheophyta</taxon>
        <taxon>Spermatophyta</taxon>
        <taxon>Magnoliopsida</taxon>
        <taxon>eudicotyledons</taxon>
        <taxon>Gunneridae</taxon>
        <taxon>Pentapetalae</taxon>
        <taxon>rosids</taxon>
        <taxon>fabids</taxon>
        <taxon>Fabales</taxon>
        <taxon>Fabaceae</taxon>
        <taxon>Papilionoideae</taxon>
        <taxon>50 kb inversion clade</taxon>
        <taxon>NPAAA clade</taxon>
        <taxon>indigoferoid/millettioid clade</taxon>
        <taxon>Phaseoleae</taxon>
        <taxon>Cajanus</taxon>
    </lineage>
</organism>
<keyword evidence="1" id="KW-0808">Transferase</keyword>
<dbReference type="EMBL" id="KQ483666">
    <property type="protein sequence ID" value="KYP43450.1"/>
    <property type="molecule type" value="Genomic_DNA"/>
</dbReference>
<dbReference type="Proteomes" id="UP000075243">
    <property type="component" value="Unassembled WGS sequence"/>
</dbReference>
<evidence type="ECO:0000256" key="1">
    <source>
        <dbReference type="ARBA" id="ARBA00022679"/>
    </source>
</evidence>
<dbReference type="Pfam" id="PF02458">
    <property type="entry name" value="Transferase"/>
    <property type="match status" value="1"/>
</dbReference>
<dbReference type="Gene3D" id="3.30.559.10">
    <property type="entry name" value="Chloramphenicol acetyltransferase-like domain"/>
    <property type="match status" value="2"/>
</dbReference>
<gene>
    <name evidence="3" type="ORF">KK1_035096</name>
</gene>
<dbReference type="OrthoDB" id="1862401at2759"/>
<dbReference type="Gramene" id="C.cajan_28015.t">
    <property type="protein sequence ID" value="C.cajan_28015.t.cds1"/>
    <property type="gene ID" value="C.cajan_28015"/>
</dbReference>
<dbReference type="PANTHER" id="PTHR31625">
    <property type="match status" value="1"/>
</dbReference>
<evidence type="ECO:0000256" key="2">
    <source>
        <dbReference type="ARBA" id="ARBA00023315"/>
    </source>
</evidence>
<proteinExistence type="predicted"/>
<evidence type="ECO:0000313" key="3">
    <source>
        <dbReference type="EMBL" id="KYP43450.1"/>
    </source>
</evidence>
<accession>A0A151RLL0</accession>